<name>A0AAD6SC08_9AGAR</name>
<accession>A0AAD6SC08</accession>
<dbReference type="EMBL" id="JARJCM010000204">
    <property type="protein sequence ID" value="KAJ7022752.1"/>
    <property type="molecule type" value="Genomic_DNA"/>
</dbReference>
<sequence length="164" mass="17907">MTMLSRVRKLSLIAETTSERRQPPLERVLTVSGGHLGKQENSSKWAKLAIEIGSMGKSTLRKLGGFLPYLDGVPSGIGFAIVKWLASVAYKTALVLSAGAVGILFCSIETLKKVVNWVTCNRLSSAVDCVFLQHNERLPALMGLEVFKVIVDKLGWFSDEVVQS</sequence>
<keyword evidence="3" id="KW-1185">Reference proteome</keyword>
<keyword evidence="1" id="KW-1133">Transmembrane helix</keyword>
<evidence type="ECO:0000313" key="3">
    <source>
        <dbReference type="Proteomes" id="UP001218188"/>
    </source>
</evidence>
<evidence type="ECO:0000256" key="1">
    <source>
        <dbReference type="SAM" id="Phobius"/>
    </source>
</evidence>
<protein>
    <submittedName>
        <fullName evidence="2">Uncharacterized protein</fullName>
    </submittedName>
</protein>
<keyword evidence="1" id="KW-0472">Membrane</keyword>
<dbReference type="Proteomes" id="UP001218188">
    <property type="component" value="Unassembled WGS sequence"/>
</dbReference>
<dbReference type="AlphaFoldDB" id="A0AAD6SC08"/>
<organism evidence="2 3">
    <name type="scientific">Mycena alexandri</name>
    <dbReference type="NCBI Taxonomy" id="1745969"/>
    <lineage>
        <taxon>Eukaryota</taxon>
        <taxon>Fungi</taxon>
        <taxon>Dikarya</taxon>
        <taxon>Basidiomycota</taxon>
        <taxon>Agaricomycotina</taxon>
        <taxon>Agaricomycetes</taxon>
        <taxon>Agaricomycetidae</taxon>
        <taxon>Agaricales</taxon>
        <taxon>Marasmiineae</taxon>
        <taxon>Mycenaceae</taxon>
        <taxon>Mycena</taxon>
    </lineage>
</organism>
<feature type="transmembrane region" description="Helical" evidence="1">
    <location>
        <begin position="88"/>
        <end position="108"/>
    </location>
</feature>
<gene>
    <name evidence="2" type="ORF">C8F04DRAFT_1240654</name>
</gene>
<feature type="transmembrane region" description="Helical" evidence="1">
    <location>
        <begin position="63"/>
        <end position="82"/>
    </location>
</feature>
<proteinExistence type="predicted"/>
<comment type="caution">
    <text evidence="2">The sequence shown here is derived from an EMBL/GenBank/DDBJ whole genome shotgun (WGS) entry which is preliminary data.</text>
</comment>
<reference evidence="2" key="1">
    <citation type="submission" date="2023-03" db="EMBL/GenBank/DDBJ databases">
        <title>Massive genome expansion in bonnet fungi (Mycena s.s.) driven by repeated elements and novel gene families across ecological guilds.</title>
        <authorList>
            <consortium name="Lawrence Berkeley National Laboratory"/>
            <person name="Harder C.B."/>
            <person name="Miyauchi S."/>
            <person name="Viragh M."/>
            <person name="Kuo A."/>
            <person name="Thoen E."/>
            <person name="Andreopoulos B."/>
            <person name="Lu D."/>
            <person name="Skrede I."/>
            <person name="Drula E."/>
            <person name="Henrissat B."/>
            <person name="Morin E."/>
            <person name="Kohler A."/>
            <person name="Barry K."/>
            <person name="LaButti K."/>
            <person name="Morin E."/>
            <person name="Salamov A."/>
            <person name="Lipzen A."/>
            <person name="Mereny Z."/>
            <person name="Hegedus B."/>
            <person name="Baldrian P."/>
            <person name="Stursova M."/>
            <person name="Weitz H."/>
            <person name="Taylor A."/>
            <person name="Grigoriev I.V."/>
            <person name="Nagy L.G."/>
            <person name="Martin F."/>
            <person name="Kauserud H."/>
        </authorList>
    </citation>
    <scope>NUCLEOTIDE SEQUENCE</scope>
    <source>
        <strain evidence="2">CBHHK200</strain>
    </source>
</reference>
<evidence type="ECO:0000313" key="2">
    <source>
        <dbReference type="EMBL" id="KAJ7022752.1"/>
    </source>
</evidence>
<keyword evidence="1" id="KW-0812">Transmembrane</keyword>